<evidence type="ECO:0000313" key="2">
    <source>
        <dbReference type="EMBL" id="MBP1325553.1"/>
    </source>
</evidence>
<dbReference type="EMBL" id="JAFIDA010000001">
    <property type="protein sequence ID" value="MBP1325553.1"/>
    <property type="molecule type" value="Genomic_DNA"/>
</dbReference>
<dbReference type="Proteomes" id="UP000675163">
    <property type="component" value="Unassembled WGS sequence"/>
</dbReference>
<gene>
    <name evidence="2" type="ORF">JOF28_000785</name>
</gene>
<comment type="caution">
    <text evidence="2">The sequence shown here is derived from an EMBL/GenBank/DDBJ whole genome shotgun (WGS) entry which is preliminary data.</text>
</comment>
<evidence type="ECO:0000259" key="1">
    <source>
        <dbReference type="Pfam" id="PF18367"/>
    </source>
</evidence>
<sequence>MAIAQGTHQWQSGGVSHSNASEPEMFTIADLVERFSATPGRIHRLIEDHYLATVRVNGSLRVPAEFVEGTEPLPALRGTLLALLDAGFSDDEAVEWLMSVNDELGARPIDTLLSGNKSAVRRATQGLAF</sequence>
<keyword evidence="3" id="KW-1185">Reference proteome</keyword>
<evidence type="ECO:0000313" key="3">
    <source>
        <dbReference type="Proteomes" id="UP000675163"/>
    </source>
</evidence>
<dbReference type="AlphaFoldDB" id="A0A940PLZ4"/>
<dbReference type="RefSeq" id="WP_209704572.1">
    <property type="nucleotide sequence ID" value="NZ_JAFIDA010000001.1"/>
</dbReference>
<dbReference type="InterPro" id="IPR041098">
    <property type="entry name" value="Rv2175c_C"/>
</dbReference>
<name>A0A940PLZ4_9MICO</name>
<dbReference type="Pfam" id="PF18367">
    <property type="entry name" value="Rv2175c_C"/>
    <property type="match status" value="1"/>
</dbReference>
<organism evidence="2 3">
    <name type="scientific">Leucobacter exalbidus</name>
    <dbReference type="NCBI Taxonomy" id="662960"/>
    <lineage>
        <taxon>Bacteria</taxon>
        <taxon>Bacillati</taxon>
        <taxon>Actinomycetota</taxon>
        <taxon>Actinomycetes</taxon>
        <taxon>Micrococcales</taxon>
        <taxon>Microbacteriaceae</taxon>
        <taxon>Leucobacter</taxon>
    </lineage>
</organism>
<proteinExistence type="predicted"/>
<feature type="domain" description="Rv2175c C-terminal" evidence="1">
    <location>
        <begin position="75"/>
        <end position="128"/>
    </location>
</feature>
<reference evidence="2" key="1">
    <citation type="submission" date="2021-02" db="EMBL/GenBank/DDBJ databases">
        <title>Sequencing the genomes of 1000 actinobacteria strains.</title>
        <authorList>
            <person name="Klenk H.-P."/>
        </authorList>
    </citation>
    <scope>NUCLEOTIDE SEQUENCE</scope>
    <source>
        <strain evidence="2">DSM 22850</strain>
    </source>
</reference>
<protein>
    <recommendedName>
        <fullName evidence="1">Rv2175c C-terminal domain-containing protein</fullName>
    </recommendedName>
</protein>
<accession>A0A940PLZ4</accession>